<dbReference type="Pfam" id="PF07905">
    <property type="entry name" value="PucR"/>
    <property type="match status" value="1"/>
</dbReference>
<comment type="similarity">
    <text evidence="1">Belongs to the CdaR family.</text>
</comment>
<evidence type="ECO:0000256" key="1">
    <source>
        <dbReference type="ARBA" id="ARBA00006754"/>
    </source>
</evidence>
<gene>
    <name evidence="5" type="ORF">DWV29_10180</name>
</gene>
<evidence type="ECO:0000259" key="4">
    <source>
        <dbReference type="Pfam" id="PF17853"/>
    </source>
</evidence>
<dbReference type="InterPro" id="IPR025736">
    <property type="entry name" value="PucR_C-HTH_dom"/>
</dbReference>
<dbReference type="Pfam" id="PF13556">
    <property type="entry name" value="HTH_30"/>
    <property type="match status" value="1"/>
</dbReference>
<feature type="domain" description="PucR C-terminal helix-turn-helix" evidence="3">
    <location>
        <begin position="475"/>
        <end position="532"/>
    </location>
</feature>
<dbReference type="InterPro" id="IPR051448">
    <property type="entry name" value="CdaR-like_regulators"/>
</dbReference>
<dbReference type="EMBL" id="QSBM01000006">
    <property type="protein sequence ID" value="RGX30048.1"/>
    <property type="molecule type" value="Genomic_DNA"/>
</dbReference>
<dbReference type="Gene3D" id="1.10.10.2840">
    <property type="entry name" value="PucR C-terminal helix-turn-helix domain"/>
    <property type="match status" value="1"/>
</dbReference>
<evidence type="ECO:0000259" key="3">
    <source>
        <dbReference type="Pfam" id="PF13556"/>
    </source>
</evidence>
<protein>
    <submittedName>
        <fullName evidence="5">PucR family transcriptional regulator</fullName>
    </submittedName>
</protein>
<reference evidence="5 6" key="1">
    <citation type="submission" date="2018-08" db="EMBL/GenBank/DDBJ databases">
        <title>A genome reference for cultivated species of the human gut microbiota.</title>
        <authorList>
            <person name="Zou Y."/>
            <person name="Xue W."/>
            <person name="Luo G."/>
        </authorList>
    </citation>
    <scope>NUCLEOTIDE SEQUENCE [LARGE SCALE GENOMIC DNA]</scope>
    <source>
        <strain evidence="5 6">AF04-15</strain>
    </source>
</reference>
<accession>A0A413FH03</accession>
<feature type="domain" description="CdaR GGDEF-like" evidence="4">
    <location>
        <begin position="289"/>
        <end position="422"/>
    </location>
</feature>
<dbReference type="PANTHER" id="PTHR33744:SF1">
    <property type="entry name" value="DNA-BINDING TRANSCRIPTIONAL ACTIVATOR ADER"/>
    <property type="match status" value="1"/>
</dbReference>
<comment type="caution">
    <text evidence="5">The sequence shown here is derived from an EMBL/GenBank/DDBJ whole genome shotgun (WGS) entry which is preliminary data.</text>
</comment>
<sequence length="543" mass="62427">MNPKEGGRDMFHTVEDVLRLEGFEGVRLVAGRRGLGRTVTSASLMEVPDILPYVEENTLLITTLYPIAGSREQMEQLIPELGSRGVAGICIKPLRYIEQIPPVMISQADELGFPIVELPMGANLSTLVNLVLSMSLNDYISQLQFRDSVHRNMMEMLLSGAEVEELAEKLAELLQKDIVLLDNQLDSICAALRGEGETGWTIYRREEADRILKGLRLFENHYTMHPIKAGNNRFGFIFVPDSEKSDDNLKMAIEQAALLFASVFFKNYAVTLNQRNFKDVFIRDLLQGKIRSEIELENKMRAFDVSLAFPQYVVAIKLFTDNEVMRKHFYNELIDQNLISKRMAYFYQHIRKKNSVYFNDSIVVIENDQSEESVNEFYSQVIGKLEAEAGENSKIGIGISREVKNFSELKTGYRQAVHAVRVGNILYRDSFISRYSKNGLFELIEQINDTDLLVRFVRERLGAVIDYDRNNKASLMQTLEYLIQYHFNLKQVSEARYLHYNTVRYRANKLQQLGVDLEPGEGLGEIILAYRIYVWLKSIKKME</sequence>
<dbReference type="InterPro" id="IPR012914">
    <property type="entry name" value="PucR_dom"/>
</dbReference>
<proteinExistence type="inferred from homology"/>
<dbReference type="InterPro" id="IPR041522">
    <property type="entry name" value="CdaR_GGDEF"/>
</dbReference>
<organism evidence="5 6">
    <name type="scientific">Enterocloster asparagiformis</name>
    <dbReference type="NCBI Taxonomy" id="333367"/>
    <lineage>
        <taxon>Bacteria</taxon>
        <taxon>Bacillati</taxon>
        <taxon>Bacillota</taxon>
        <taxon>Clostridia</taxon>
        <taxon>Lachnospirales</taxon>
        <taxon>Lachnospiraceae</taxon>
        <taxon>Enterocloster</taxon>
    </lineage>
</organism>
<evidence type="ECO:0000313" key="6">
    <source>
        <dbReference type="Proteomes" id="UP000283880"/>
    </source>
</evidence>
<dbReference type="AlphaFoldDB" id="A0A413FH03"/>
<dbReference type="PANTHER" id="PTHR33744">
    <property type="entry name" value="CARBOHYDRATE DIACID REGULATOR"/>
    <property type="match status" value="1"/>
</dbReference>
<dbReference type="OrthoDB" id="212459at2"/>
<dbReference type="Proteomes" id="UP000283880">
    <property type="component" value="Unassembled WGS sequence"/>
</dbReference>
<feature type="domain" description="Purine catabolism PurC-like" evidence="2">
    <location>
        <begin position="16"/>
        <end position="133"/>
    </location>
</feature>
<name>A0A413FH03_9FIRM</name>
<evidence type="ECO:0000259" key="2">
    <source>
        <dbReference type="Pfam" id="PF07905"/>
    </source>
</evidence>
<dbReference type="Pfam" id="PF17853">
    <property type="entry name" value="GGDEF_2"/>
    <property type="match status" value="1"/>
</dbReference>
<dbReference type="InterPro" id="IPR042070">
    <property type="entry name" value="PucR_C-HTH_sf"/>
</dbReference>
<evidence type="ECO:0000313" key="5">
    <source>
        <dbReference type="EMBL" id="RGX30048.1"/>
    </source>
</evidence>